<protein>
    <recommendedName>
        <fullName evidence="3">DUF4220 domain-containing protein</fullName>
    </recommendedName>
</protein>
<dbReference type="InterPro" id="IPR007658">
    <property type="entry name" value="DUF594"/>
</dbReference>
<feature type="transmembrane region" description="Helical" evidence="2">
    <location>
        <begin position="91"/>
        <end position="112"/>
    </location>
</feature>
<feature type="region of interest" description="Disordered" evidence="1">
    <location>
        <begin position="180"/>
        <end position="212"/>
    </location>
</feature>
<organism evidence="4 5">
    <name type="scientific">Miscanthus lutarioriparius</name>
    <dbReference type="NCBI Taxonomy" id="422564"/>
    <lineage>
        <taxon>Eukaryota</taxon>
        <taxon>Viridiplantae</taxon>
        <taxon>Streptophyta</taxon>
        <taxon>Embryophyta</taxon>
        <taxon>Tracheophyta</taxon>
        <taxon>Spermatophyta</taxon>
        <taxon>Magnoliopsida</taxon>
        <taxon>Liliopsida</taxon>
        <taxon>Poales</taxon>
        <taxon>Poaceae</taxon>
        <taxon>PACMAD clade</taxon>
        <taxon>Panicoideae</taxon>
        <taxon>Andropogonodae</taxon>
        <taxon>Andropogoneae</taxon>
        <taxon>Saccharinae</taxon>
        <taxon>Miscanthus</taxon>
    </lineage>
</organism>
<feature type="region of interest" description="Disordered" evidence="1">
    <location>
        <begin position="732"/>
        <end position="772"/>
    </location>
</feature>
<keyword evidence="2" id="KW-0472">Membrane</keyword>
<feature type="compositionally biased region" description="Basic and acidic residues" evidence="1">
    <location>
        <begin position="733"/>
        <end position="745"/>
    </location>
</feature>
<evidence type="ECO:0000256" key="2">
    <source>
        <dbReference type="SAM" id="Phobius"/>
    </source>
</evidence>
<keyword evidence="2" id="KW-1133">Transmembrane helix</keyword>
<dbReference type="AlphaFoldDB" id="A0A811R934"/>
<dbReference type="PANTHER" id="PTHR31325">
    <property type="entry name" value="OS01G0798800 PROTEIN-RELATED"/>
    <property type="match status" value="1"/>
</dbReference>
<evidence type="ECO:0000313" key="4">
    <source>
        <dbReference type="EMBL" id="CAD6266531.1"/>
    </source>
</evidence>
<feature type="compositionally biased region" description="Basic and acidic residues" evidence="1">
    <location>
        <begin position="752"/>
        <end position="772"/>
    </location>
</feature>
<name>A0A811R934_9POAL</name>
<feature type="transmembrane region" description="Helical" evidence="2">
    <location>
        <begin position="347"/>
        <end position="367"/>
    </location>
</feature>
<evidence type="ECO:0000256" key="1">
    <source>
        <dbReference type="SAM" id="MobiDB-lite"/>
    </source>
</evidence>
<reference evidence="4" key="1">
    <citation type="submission" date="2020-10" db="EMBL/GenBank/DDBJ databases">
        <authorList>
            <person name="Han B."/>
            <person name="Lu T."/>
            <person name="Zhao Q."/>
            <person name="Huang X."/>
            <person name="Zhao Y."/>
        </authorList>
    </citation>
    <scope>NUCLEOTIDE SEQUENCE</scope>
</reference>
<feature type="transmembrane region" description="Helical" evidence="2">
    <location>
        <begin position="124"/>
        <end position="142"/>
    </location>
</feature>
<sequence length="836" mass="94608">MFLDSVTQFWSDWGLRISVLVSLAAYALLGFLSGTRRRSAAGSLWILQWALRAILWTLYQFAEIAATSAIGNLSLRGASAGGASGEEQQLVAFWAAFLLLHLGGPDNMTAYALEDNMLSLRKTVEMAFQILGVVYAIWNYIYRGHNSRVLFAASAIVFVEGAARYMERAYALRRANLDNMQEQEPDESSKNKKPAAADGSSSSTSAGACSSSRSRSSSAAAVESTIMTYEGRALDDGAALLLAQDLFHVWRRFLVDSSVDRRSPWQRASEKLLSLPWEKMCTVAEMELSLMYEVLYTKATVAHTWPGYLIRFLSPVCSAAAASLFWVHRDRGSKGRHRHPVGASASFVGITYLLLGAAFALDVVWLLRALGSTWTYAFLKKTNKLAPRRRRRPWTWSWFRHKALCGGWWRRLHRAAVYLDLDPLRLALGVDPVAYRRWSGTIGRYNLLHECTAPRRPCRRWLATKLGLEEKRFLSELPRGVKQLVFERVQRILPTTDNPPACPDGGGAYTMVDITTCWGQVTIRRAAKLFRRPDEQPIPGREFEQDVLAWHIATCIFLSRDRVRNKIPKSSMAGGHVAAIEAMSEYLMFLVAKRRQMLPGLVLHSQLEQTRTALEQIWNNGRNRKGGGGHEHKENLAALVRWKRNEDRDWLETEGRRLVLDAAEVAGALTNASLQQRQVVQMLDLIFNVWVDKLLYAAVRCSRESHAKQLSRGGELTTMLWIVIQHAGPFRIGEQKPGYDKDSDRKRKPHEKKPEAKKDDADKNDGDKKKKEEEEELHKGPCCCSCPYPYPTPCPYSYPRSRPYPYPYPSLTLTLTHLTRTRTHHNHPDMGCPCPW</sequence>
<keyword evidence="5" id="KW-1185">Reference proteome</keyword>
<dbReference type="EMBL" id="CAJGYO010000013">
    <property type="protein sequence ID" value="CAD6266531.1"/>
    <property type="molecule type" value="Genomic_DNA"/>
</dbReference>
<comment type="caution">
    <text evidence="4">The sequence shown here is derived from an EMBL/GenBank/DDBJ whole genome shotgun (WGS) entry which is preliminary data.</text>
</comment>
<proteinExistence type="predicted"/>
<dbReference type="InterPro" id="IPR025315">
    <property type="entry name" value="DUF4220"/>
</dbReference>
<evidence type="ECO:0000259" key="3">
    <source>
        <dbReference type="Pfam" id="PF13968"/>
    </source>
</evidence>
<feature type="transmembrane region" description="Helical" evidence="2">
    <location>
        <begin position="13"/>
        <end position="32"/>
    </location>
</feature>
<feature type="domain" description="DUF4220" evidence="3">
    <location>
        <begin position="56"/>
        <end position="449"/>
    </location>
</feature>
<dbReference type="OrthoDB" id="695140at2759"/>
<evidence type="ECO:0000313" key="5">
    <source>
        <dbReference type="Proteomes" id="UP000604825"/>
    </source>
</evidence>
<feature type="compositionally biased region" description="Low complexity" evidence="1">
    <location>
        <begin position="196"/>
        <end position="212"/>
    </location>
</feature>
<dbReference type="Pfam" id="PF04578">
    <property type="entry name" value="DUF594"/>
    <property type="match status" value="1"/>
</dbReference>
<gene>
    <name evidence="4" type="ORF">NCGR_LOCUS49836</name>
</gene>
<dbReference type="Proteomes" id="UP000604825">
    <property type="component" value="Unassembled WGS sequence"/>
</dbReference>
<keyword evidence="2" id="KW-0812">Transmembrane</keyword>
<accession>A0A811R934</accession>
<dbReference type="Pfam" id="PF13968">
    <property type="entry name" value="DUF4220"/>
    <property type="match status" value="1"/>
</dbReference>